<dbReference type="Proteomes" id="UP000274756">
    <property type="component" value="Unassembled WGS sequence"/>
</dbReference>
<dbReference type="Pfam" id="PF23756">
    <property type="entry name" value="Beta-prop_HPS5"/>
    <property type="match status" value="1"/>
</dbReference>
<dbReference type="Proteomes" id="UP000038040">
    <property type="component" value="Unplaced"/>
</dbReference>
<evidence type="ECO:0000256" key="1">
    <source>
        <dbReference type="SAM" id="MobiDB-lite"/>
    </source>
</evidence>
<dbReference type="InterPro" id="IPR056499">
    <property type="entry name" value="Beta-prop_HPS5-like"/>
</dbReference>
<dbReference type="AlphaFoldDB" id="A0A0N4UF88"/>
<feature type="compositionally biased region" description="Basic and acidic residues" evidence="1">
    <location>
        <begin position="1"/>
        <end position="19"/>
    </location>
</feature>
<evidence type="ECO:0000313" key="6">
    <source>
        <dbReference type="WBParaSite" id="DME_0000608701-mRNA-1"/>
    </source>
</evidence>
<sequence length="1278" mass="143881">MGLRMERTDGMTDGEKTLDSTHSAPTHLLLELTSLDELSFPTCSSTRIKYVCLDASPRFLVVGTSSGTVYLFSRFASKYQSRFNAVPVQVISTKEGSVAKLSVSPNEKYLAIGNQTGLLTIVALSTPGHPSSAILSNHCHVEYCGSGVPNRITYIHWNRDSEKVYAGDLKGQGRNLFRSPYEILLETDSEIIQLDTFEDILLVSTLTRCCVCDLNSLQCIQVGKKLRNGRFGAIFLSVRRQLTIGNPDAKAIGQNEGSLASLRVIFASRPNGRLWEANGQGVVYRTHQYKDINCAVRFPIVSYNETFSLSKNCSNGIQKNPSFGRLNLIHCEENDFLLTSDGLVVSVIDPSDGRLVLNSILGKDNVNEYVVCGSDVFLMCVESGKLRKLSLFTLKKAIEKLHWRQCYMQAALVLVKIRDHLERIGQVPWKMETINDILCCIKEREVANSTEESEVLIIEVLYYIFSDNLPRYIAKDVMVSSLNQILDIIEQQKQLNDISSSKAQSSVQKLSTGIHKVVRIVENSGYEDDFTFRAPSPLRYRSKSTPNIKAGAMSAYMAWKRQSLPLKTIDDSFIQENSENKESMTRNFIRDYLKYINGEQDRIASLGDSNESLKTLLGCEIQQMHFDSQVTVEDISRDLAAAKKFLSIIANDGSDWNSYKRKDQSPRKINADFMALFGRTDPLEKLTKYSPDLFSSNVKVERIVNRSKKGARIVKAIKPHGRIREDKNGYLIKEMENGTKNGPGSFLTNFSKNNSQESKVVYNRINSELASDLLSTERSNDASLSLQTKTDRTNITEYNFITDKNTNLSWSGDNIEVVQADDSAETLTTVDADEEIDLMTTSKNTSAVLSASFSEIVSNISPEKISGNKCYKCGLHRSWQIVFIFGPAMSQLQVVVDEFNDGKLISIVVKSGVPTTSDQWSKLFEYYINFADKNIDSGNGLCFDCLSYFNFAGRLDRKIEAIEELLKVALKRDFEKGQDFSNLRKEVLGWDDALIQKLFFTNILQSGSLHTTNSPQWIEKDLNIDSKEKIKQGDDSSFHLRNFAWLSSVTLSQLLLCMFLCEGINKLFNFLKKQHDLISHLTPQDWKWLIAIKAFETERLKYIMPYKTIDDLFEEFKINCIKDIGRSPADSFSIAQKMSNMNQGSTSISIAIDGNCLCCTLPLKSRVSDSDGNIVAFYCGHSYHNICLREANISRCIQCEIQRRRRRQFPNSPNSIVNQQQSHGITNQQHLTNLTSGHQYVSRRPASATVTSTRHIAVHAAHVNVTLTAKNQNKNPQI</sequence>
<name>A0A0N4UF88_DRAME</name>
<feature type="region of interest" description="Disordered" evidence="1">
    <location>
        <begin position="1"/>
        <end position="21"/>
    </location>
</feature>
<dbReference type="PANTHER" id="PTHR23287:SF18">
    <property type="entry name" value="BLOC-2 COMPLEX MEMBER HPS5"/>
    <property type="match status" value="1"/>
</dbReference>
<proteinExistence type="predicted"/>
<gene>
    <name evidence="3" type="ORF">DME_LOCUS1026</name>
</gene>
<dbReference type="InterPro" id="IPR015943">
    <property type="entry name" value="WD40/YVTN_repeat-like_dom_sf"/>
</dbReference>
<dbReference type="GO" id="GO:0048066">
    <property type="term" value="P:developmental pigmentation"/>
    <property type="evidence" value="ECO:0007669"/>
    <property type="project" value="TreeGrafter"/>
</dbReference>
<evidence type="ECO:0000313" key="4">
    <source>
        <dbReference type="Proteomes" id="UP000038040"/>
    </source>
</evidence>
<evidence type="ECO:0000313" key="3">
    <source>
        <dbReference type="EMBL" id="VDN51053.1"/>
    </source>
</evidence>
<dbReference type="PANTHER" id="PTHR23287">
    <property type="entry name" value="RUBY-EYE2-LIKE PROTEIN"/>
    <property type="match status" value="1"/>
</dbReference>
<dbReference type="InterPro" id="IPR036322">
    <property type="entry name" value="WD40_repeat_dom_sf"/>
</dbReference>
<evidence type="ECO:0000259" key="2">
    <source>
        <dbReference type="Pfam" id="PF23756"/>
    </source>
</evidence>
<dbReference type="CDD" id="cd16484">
    <property type="entry name" value="RING-H2_Vps"/>
    <property type="match status" value="1"/>
</dbReference>
<dbReference type="SUPFAM" id="SSF50978">
    <property type="entry name" value="WD40 repeat-like"/>
    <property type="match status" value="1"/>
</dbReference>
<accession>A0A0N4UF88</accession>
<dbReference type="WBParaSite" id="DME_0000608701-mRNA-1">
    <property type="protein sequence ID" value="DME_0000608701-mRNA-1"/>
    <property type="gene ID" value="DME_0000608701"/>
</dbReference>
<reference evidence="6" key="1">
    <citation type="submission" date="2017-02" db="UniProtKB">
        <authorList>
            <consortium name="WormBaseParasite"/>
        </authorList>
    </citation>
    <scope>IDENTIFICATION</scope>
</reference>
<keyword evidence="5" id="KW-1185">Reference proteome</keyword>
<dbReference type="EMBL" id="UYYG01000012">
    <property type="protein sequence ID" value="VDN51053.1"/>
    <property type="molecule type" value="Genomic_DNA"/>
</dbReference>
<dbReference type="Gene3D" id="2.130.10.10">
    <property type="entry name" value="YVTN repeat-like/Quinoprotein amine dehydrogenase"/>
    <property type="match status" value="1"/>
</dbReference>
<dbReference type="GO" id="GO:0005737">
    <property type="term" value="C:cytoplasm"/>
    <property type="evidence" value="ECO:0007669"/>
    <property type="project" value="TreeGrafter"/>
</dbReference>
<evidence type="ECO:0000313" key="5">
    <source>
        <dbReference type="Proteomes" id="UP000274756"/>
    </source>
</evidence>
<organism evidence="4 6">
    <name type="scientific">Dracunculus medinensis</name>
    <name type="common">Guinea worm</name>
    <dbReference type="NCBI Taxonomy" id="318479"/>
    <lineage>
        <taxon>Eukaryota</taxon>
        <taxon>Metazoa</taxon>
        <taxon>Ecdysozoa</taxon>
        <taxon>Nematoda</taxon>
        <taxon>Chromadorea</taxon>
        <taxon>Rhabditida</taxon>
        <taxon>Spirurina</taxon>
        <taxon>Dracunculoidea</taxon>
        <taxon>Dracunculidae</taxon>
        <taxon>Dracunculus</taxon>
    </lineage>
</organism>
<protein>
    <submittedName>
        <fullName evidence="6">Hermansky-Pudlak syndrome 5 protein homolog</fullName>
    </submittedName>
</protein>
<feature type="domain" description="HPS5-like beta-propeller" evidence="2">
    <location>
        <begin position="29"/>
        <end position="380"/>
    </location>
</feature>
<dbReference type="STRING" id="318479.A0A0N4UF88"/>
<reference evidence="3 5" key="2">
    <citation type="submission" date="2018-11" db="EMBL/GenBank/DDBJ databases">
        <authorList>
            <consortium name="Pathogen Informatics"/>
        </authorList>
    </citation>
    <scope>NUCLEOTIDE SEQUENCE [LARGE SCALE GENOMIC DNA]</scope>
</reference>
<dbReference type="OrthoDB" id="19493at2759"/>